<name>A0ABS5RQY8_9MYCO</name>
<evidence type="ECO:0000313" key="3">
    <source>
        <dbReference type="Proteomes" id="UP001519535"/>
    </source>
</evidence>
<keyword evidence="1" id="KW-1133">Transmembrane helix</keyword>
<comment type="caution">
    <text evidence="2">The sequence shown here is derived from an EMBL/GenBank/DDBJ whole genome shotgun (WGS) entry which is preliminary data.</text>
</comment>
<gene>
    <name evidence="2" type="ORF">KIH27_20290</name>
</gene>
<keyword evidence="3" id="KW-1185">Reference proteome</keyword>
<accession>A0ABS5RQY8</accession>
<keyword evidence="1" id="KW-0812">Transmembrane</keyword>
<organism evidence="2 3">
    <name type="scientific">Mycolicibacter acidiphilus</name>
    <dbReference type="NCBI Taxonomy" id="2835306"/>
    <lineage>
        <taxon>Bacteria</taxon>
        <taxon>Bacillati</taxon>
        <taxon>Actinomycetota</taxon>
        <taxon>Actinomycetes</taxon>
        <taxon>Mycobacteriales</taxon>
        <taxon>Mycobacteriaceae</taxon>
        <taxon>Mycolicibacter</taxon>
    </lineage>
</organism>
<dbReference type="Proteomes" id="UP001519535">
    <property type="component" value="Unassembled WGS sequence"/>
</dbReference>
<feature type="transmembrane region" description="Helical" evidence="1">
    <location>
        <begin position="26"/>
        <end position="43"/>
    </location>
</feature>
<dbReference type="EMBL" id="JAHCLR010000066">
    <property type="protein sequence ID" value="MBS9535926.1"/>
    <property type="molecule type" value="Genomic_DNA"/>
</dbReference>
<protein>
    <submittedName>
        <fullName evidence="2">Uncharacterized protein</fullName>
    </submittedName>
</protein>
<sequence length="91" mass="8886">MIVTTLATGDLLTAIPSLWEDAKMPLAVLTLMVGAAAGAFSLVKGFGAAAGKVIGGVALGAIILGAVGLMSSTKDTIDRHGGGITSGSFGR</sequence>
<feature type="transmembrane region" description="Helical" evidence="1">
    <location>
        <begin position="49"/>
        <end position="70"/>
    </location>
</feature>
<proteinExistence type="predicted"/>
<dbReference type="RefSeq" id="WP_214094775.1">
    <property type="nucleotide sequence ID" value="NZ_JAHCLR010000066.1"/>
</dbReference>
<evidence type="ECO:0000256" key="1">
    <source>
        <dbReference type="SAM" id="Phobius"/>
    </source>
</evidence>
<keyword evidence="1" id="KW-0472">Membrane</keyword>
<reference evidence="2 3" key="1">
    <citation type="submission" date="2021-05" db="EMBL/GenBank/DDBJ databases">
        <title>Mycobacterium acidophilum sp. nov., an extremely acid-tolerant member of the genus Mycobacterium.</title>
        <authorList>
            <person name="Xia J."/>
        </authorList>
    </citation>
    <scope>NUCLEOTIDE SEQUENCE [LARGE SCALE GENOMIC DNA]</scope>
    <source>
        <strain evidence="2 3">M1</strain>
    </source>
</reference>
<evidence type="ECO:0000313" key="2">
    <source>
        <dbReference type="EMBL" id="MBS9535926.1"/>
    </source>
</evidence>